<dbReference type="InterPro" id="IPR037883">
    <property type="entry name" value="Knr4/Smi1-like_sf"/>
</dbReference>
<dbReference type="RefSeq" id="WP_145029719.1">
    <property type="nucleotide sequence ID" value="NZ_CP036271.1"/>
</dbReference>
<gene>
    <name evidence="2" type="ORF">Pan44_20530</name>
</gene>
<dbReference type="SUPFAM" id="SSF160631">
    <property type="entry name" value="SMI1/KNR4-like"/>
    <property type="match status" value="1"/>
</dbReference>
<dbReference type="AlphaFoldDB" id="A0A517SD34"/>
<accession>A0A517SD34</accession>
<evidence type="ECO:0000313" key="2">
    <source>
        <dbReference type="EMBL" id="QDT54026.1"/>
    </source>
</evidence>
<dbReference type="SMART" id="SM00860">
    <property type="entry name" value="SMI1_KNR4"/>
    <property type="match status" value="1"/>
</dbReference>
<proteinExistence type="predicted"/>
<sequence>MTIDEISVVEGKPLQEVSVADVDEAERVLGVTFPEGYREYITRFGEGALSVFVRVFPPWEIANSLQEWRDRIDAYWFWGERKLSPKRAGECIRFADTLDGDEFCFHPKRPGRLYVLPREEESVSVVDGSLWDLLKWCCVDCKLNPDVGPLEFEPFNASSRTAINYQPPEKKKRSKPPTILPTRTPEQTLEEFWEENWKLVQSVFKEMDDPDLPREFSGFESDAWRDCKKFKKALWERLTTGAKFSDMTIGSDDFAPDNRDEFVRTEIKGAKAYVYTLRAKRWDRERKYKHRWVLEHVDGEWRIKERQKEGMKIDKYVKGRIE</sequence>
<organism evidence="2 3">
    <name type="scientific">Caulifigura coniformis</name>
    <dbReference type="NCBI Taxonomy" id="2527983"/>
    <lineage>
        <taxon>Bacteria</taxon>
        <taxon>Pseudomonadati</taxon>
        <taxon>Planctomycetota</taxon>
        <taxon>Planctomycetia</taxon>
        <taxon>Planctomycetales</taxon>
        <taxon>Planctomycetaceae</taxon>
        <taxon>Caulifigura</taxon>
    </lineage>
</organism>
<keyword evidence="3" id="KW-1185">Reference proteome</keyword>
<evidence type="ECO:0000259" key="1">
    <source>
        <dbReference type="SMART" id="SM00860"/>
    </source>
</evidence>
<name>A0A517SD34_9PLAN</name>
<reference evidence="2 3" key="1">
    <citation type="submission" date="2019-02" db="EMBL/GenBank/DDBJ databases">
        <title>Deep-cultivation of Planctomycetes and their phenomic and genomic characterization uncovers novel biology.</title>
        <authorList>
            <person name="Wiegand S."/>
            <person name="Jogler M."/>
            <person name="Boedeker C."/>
            <person name="Pinto D."/>
            <person name="Vollmers J."/>
            <person name="Rivas-Marin E."/>
            <person name="Kohn T."/>
            <person name="Peeters S.H."/>
            <person name="Heuer A."/>
            <person name="Rast P."/>
            <person name="Oberbeckmann S."/>
            <person name="Bunk B."/>
            <person name="Jeske O."/>
            <person name="Meyerdierks A."/>
            <person name="Storesund J.E."/>
            <person name="Kallscheuer N."/>
            <person name="Luecker S."/>
            <person name="Lage O.M."/>
            <person name="Pohl T."/>
            <person name="Merkel B.J."/>
            <person name="Hornburger P."/>
            <person name="Mueller R.-W."/>
            <person name="Bruemmer F."/>
            <person name="Labrenz M."/>
            <person name="Spormann A.M."/>
            <person name="Op den Camp H."/>
            <person name="Overmann J."/>
            <person name="Amann R."/>
            <person name="Jetten M.S.M."/>
            <person name="Mascher T."/>
            <person name="Medema M.H."/>
            <person name="Devos D.P."/>
            <person name="Kaster A.-K."/>
            <person name="Ovreas L."/>
            <person name="Rohde M."/>
            <person name="Galperin M.Y."/>
            <person name="Jogler C."/>
        </authorList>
    </citation>
    <scope>NUCLEOTIDE SEQUENCE [LARGE SCALE GENOMIC DNA]</scope>
    <source>
        <strain evidence="2 3">Pan44</strain>
    </source>
</reference>
<protein>
    <recommendedName>
        <fullName evidence="1">Knr4/Smi1-like domain-containing protein</fullName>
    </recommendedName>
</protein>
<dbReference type="EMBL" id="CP036271">
    <property type="protein sequence ID" value="QDT54026.1"/>
    <property type="molecule type" value="Genomic_DNA"/>
</dbReference>
<dbReference type="InParanoid" id="A0A517SD34"/>
<dbReference type="Gene3D" id="3.40.1580.10">
    <property type="entry name" value="SMI1/KNR4-like"/>
    <property type="match status" value="1"/>
</dbReference>
<evidence type="ECO:0000313" key="3">
    <source>
        <dbReference type="Proteomes" id="UP000315700"/>
    </source>
</evidence>
<dbReference type="KEGG" id="ccos:Pan44_20530"/>
<dbReference type="OrthoDB" id="7066145at2"/>
<dbReference type="Pfam" id="PF09346">
    <property type="entry name" value="SMI1_KNR4"/>
    <property type="match status" value="1"/>
</dbReference>
<dbReference type="InterPro" id="IPR018958">
    <property type="entry name" value="Knr4/Smi1-like_dom"/>
</dbReference>
<dbReference type="Proteomes" id="UP000315700">
    <property type="component" value="Chromosome"/>
</dbReference>
<feature type="domain" description="Knr4/Smi1-like" evidence="1">
    <location>
        <begin position="16"/>
        <end position="136"/>
    </location>
</feature>